<dbReference type="EMBL" id="BTGC01000008">
    <property type="protein sequence ID" value="GMM52770.1"/>
    <property type="molecule type" value="Genomic_DNA"/>
</dbReference>
<evidence type="ECO:0000313" key="2">
    <source>
        <dbReference type="Proteomes" id="UP001362899"/>
    </source>
</evidence>
<dbReference type="PANTHER" id="PTHR31126:SF18">
    <property type="entry name" value="PROTEIN-TYROSINE-PHOSPHATASE"/>
    <property type="match status" value="1"/>
</dbReference>
<protein>
    <submittedName>
        <fullName evidence="1">Uncharacterized protein</fullName>
    </submittedName>
</protein>
<dbReference type="Proteomes" id="UP001362899">
    <property type="component" value="Unassembled WGS sequence"/>
</dbReference>
<accession>A0AAV5RMX4</accession>
<dbReference type="InterPro" id="IPR004861">
    <property type="entry name" value="Siw14-like"/>
</dbReference>
<dbReference type="AlphaFoldDB" id="A0AAV5RMX4"/>
<sequence>MEVPNAFATIEQYLYRISSFDAYSLPFLRSLDLKTLVVLDSGTPAPLVRSFADENHIEVVHFGTEPWRSPSKIEHQQNHWMILSEAMKYILDVRNYPLLILGSNILTGLVRKIQNYTLSAILAEYNSISSIGTHVNMNYDGSIFLELVRLRYDKVENLPQAVELENDRLYNTDEKTQCESANNKKLAKHDLEVYIPVVVLELPEPQFVPSWVNRFS</sequence>
<dbReference type="Pfam" id="PF03162">
    <property type="entry name" value="Y_phosphatase2"/>
    <property type="match status" value="1"/>
</dbReference>
<gene>
    <name evidence="1" type="ORF">DASB73_037330</name>
</gene>
<name>A0AAV5RMX4_STABA</name>
<dbReference type="GO" id="GO:0016791">
    <property type="term" value="F:phosphatase activity"/>
    <property type="evidence" value="ECO:0007669"/>
    <property type="project" value="TreeGrafter"/>
</dbReference>
<evidence type="ECO:0000313" key="1">
    <source>
        <dbReference type="EMBL" id="GMM52770.1"/>
    </source>
</evidence>
<dbReference type="PANTHER" id="PTHR31126">
    <property type="entry name" value="TYROSINE-PROTEIN PHOSPHATASE"/>
    <property type="match status" value="1"/>
</dbReference>
<organism evidence="1 2">
    <name type="scientific">Starmerella bacillaris</name>
    <name type="common">Yeast</name>
    <name type="synonym">Candida zemplinina</name>
    <dbReference type="NCBI Taxonomy" id="1247836"/>
    <lineage>
        <taxon>Eukaryota</taxon>
        <taxon>Fungi</taxon>
        <taxon>Dikarya</taxon>
        <taxon>Ascomycota</taxon>
        <taxon>Saccharomycotina</taxon>
        <taxon>Dipodascomycetes</taxon>
        <taxon>Dipodascales</taxon>
        <taxon>Trichomonascaceae</taxon>
        <taxon>Starmerella</taxon>
    </lineage>
</organism>
<reference evidence="1 2" key="1">
    <citation type="journal article" date="2023" name="Elife">
        <title>Identification of key yeast species and microbe-microbe interactions impacting larval growth of Drosophila in the wild.</title>
        <authorList>
            <person name="Mure A."/>
            <person name="Sugiura Y."/>
            <person name="Maeda R."/>
            <person name="Honda K."/>
            <person name="Sakurai N."/>
            <person name="Takahashi Y."/>
            <person name="Watada M."/>
            <person name="Katoh T."/>
            <person name="Gotoh A."/>
            <person name="Gotoh Y."/>
            <person name="Taniguchi I."/>
            <person name="Nakamura K."/>
            <person name="Hayashi T."/>
            <person name="Katayama T."/>
            <person name="Uemura T."/>
            <person name="Hattori Y."/>
        </authorList>
    </citation>
    <scope>NUCLEOTIDE SEQUENCE [LARGE SCALE GENOMIC DNA]</scope>
    <source>
        <strain evidence="1 2">SB-73</strain>
    </source>
</reference>
<proteinExistence type="predicted"/>
<dbReference type="SUPFAM" id="SSF52799">
    <property type="entry name" value="(Phosphotyrosine protein) phosphatases II"/>
    <property type="match status" value="1"/>
</dbReference>
<comment type="caution">
    <text evidence="1">The sequence shown here is derived from an EMBL/GenBank/DDBJ whole genome shotgun (WGS) entry which is preliminary data.</text>
</comment>
<keyword evidence="2" id="KW-1185">Reference proteome</keyword>
<dbReference type="Gene3D" id="3.90.190.10">
    <property type="entry name" value="Protein tyrosine phosphatase superfamily"/>
    <property type="match status" value="1"/>
</dbReference>
<dbReference type="InterPro" id="IPR029021">
    <property type="entry name" value="Prot-tyrosine_phosphatase-like"/>
</dbReference>